<reference evidence="4" key="1">
    <citation type="submission" date="2018-03" db="EMBL/GenBank/DDBJ databases">
        <authorList>
            <person name="Sun L."/>
            <person name="Liu H."/>
            <person name="Chen W."/>
            <person name="Huang K."/>
            <person name="Liu W."/>
            <person name="Gao X."/>
        </authorList>
    </citation>
    <scope>NUCLEOTIDE SEQUENCE [LARGE SCALE GENOMIC DNA]</scope>
    <source>
        <strain evidence="4">SH9</strain>
    </source>
</reference>
<dbReference type="Pfam" id="PF00723">
    <property type="entry name" value="Glyco_hydro_15"/>
    <property type="match status" value="2"/>
</dbReference>
<evidence type="ECO:0000313" key="4">
    <source>
        <dbReference type="Proteomes" id="UP000239772"/>
    </source>
</evidence>
<dbReference type="InterPro" id="IPR015220">
    <property type="entry name" value="Glucodextranase_N"/>
</dbReference>
<comment type="caution">
    <text evidence="3">The sequence shown here is derived from an EMBL/GenBank/DDBJ whole genome shotgun (WGS) entry which is preliminary data.</text>
</comment>
<gene>
    <name evidence="3" type="ORF">SLNSH_06330</name>
</gene>
<evidence type="ECO:0000259" key="2">
    <source>
        <dbReference type="Pfam" id="PF09137"/>
    </source>
</evidence>
<dbReference type="PANTHER" id="PTHR31616:SF0">
    <property type="entry name" value="GLUCAN 1,4-ALPHA-GLUCOSIDASE"/>
    <property type="match status" value="1"/>
</dbReference>
<dbReference type="AlphaFoldDB" id="A0A2T1HWN4"/>
<dbReference type="GO" id="GO:0030246">
    <property type="term" value="F:carbohydrate binding"/>
    <property type="evidence" value="ECO:0007669"/>
    <property type="project" value="InterPro"/>
</dbReference>
<dbReference type="GO" id="GO:0016757">
    <property type="term" value="F:glycosyltransferase activity"/>
    <property type="evidence" value="ECO:0007669"/>
    <property type="project" value="UniProtKB-ARBA"/>
</dbReference>
<dbReference type="Proteomes" id="UP000239772">
    <property type="component" value="Unassembled WGS sequence"/>
</dbReference>
<dbReference type="SUPFAM" id="SSF74650">
    <property type="entry name" value="Galactose mutarotase-like"/>
    <property type="match status" value="1"/>
</dbReference>
<feature type="domain" description="GH15-like" evidence="1">
    <location>
        <begin position="365"/>
        <end position="662"/>
    </location>
</feature>
<dbReference type="SUPFAM" id="SSF48208">
    <property type="entry name" value="Six-hairpin glycosidases"/>
    <property type="match status" value="1"/>
</dbReference>
<dbReference type="InterPro" id="IPR012341">
    <property type="entry name" value="6hp_glycosidase-like_sf"/>
</dbReference>
<sequence>MLMDAPGQPGIPPTWTSSAKDMVGTALGPSRLWFTIGYGIVNEVYYPRVDSPQIRDLGFIVSDGEGFWIELKRNADYMLTTPGPGVPAVQILHRHPRFELALRICPDPDRDVLLIEARLTGDDELGLYVLLAPHLGGTGFDNTARVFMNRGRTALCAEQGPFALALACADSQTQGDAWGRASAGYVGASDGWQDFAQNGRMTWACERAGPGNVALLGEVKTRSAVLALGFGREEEAAATLAISALLRPFDIVWRRHVREWERWQADSVDPERCPDEFGEAIRVAAMILRTHQDKTYPGAMVASLSIPWGSSTDDTGGYHLVWPRDLVESAGALLGLGAEREARDVLRYLIATQHVDGSWSQNQWLGGRPHWSGIQLDEIAFPVLLAHALSEADALDGIVVEEMVRRALRFVVLNGPCSDQDRWEETPGINAFTLAVVIAAMVCGADLANLKHRRDLLLLADDLNARLEDWLAASDPDLCARHGVSRYYVRCAPAAVIQVHDAITSPVPVRNHAGEHLVPASQLISTDALQLVRFGLRAPDDPVVRDTLTLIDALLKVETPSGPSWKRYNGDGYGEHEDGSPFNGTGIGRPWPLLTGERGHFELCSGNLEGARGLLRAMLGMAGRCGLIPEQVWDAAPLPRFNLQAGKPSGSAMPLVWAHSEFAKLALGLRLGRPIDRPEAVWLRYGGRTPVWECAHWTRRMPVATMRRGQALRFIFEGPTLVHWSKNDWSAATDAVSRSAMLGLHVVELGPEELGDASFIVFSVQDLTSGEWTDADRRLSITPNAPCRRG</sequence>
<feature type="domain" description="Glucodextranase N-terminal" evidence="2">
    <location>
        <begin position="5"/>
        <end position="265"/>
    </location>
</feature>
<dbReference type="InterPro" id="IPR011613">
    <property type="entry name" value="GH15-like"/>
</dbReference>
<dbReference type="CDD" id="cd07430">
    <property type="entry name" value="GH15_N"/>
    <property type="match status" value="1"/>
</dbReference>
<dbReference type="PANTHER" id="PTHR31616">
    <property type="entry name" value="TREHALASE"/>
    <property type="match status" value="1"/>
</dbReference>
<keyword evidence="4" id="KW-1185">Reference proteome</keyword>
<feature type="domain" description="GH15-like" evidence="1">
    <location>
        <begin position="288"/>
        <end position="346"/>
    </location>
</feature>
<protein>
    <submittedName>
        <fullName evidence="3">Glycosyl hydrolase</fullName>
    </submittedName>
</protein>
<dbReference type="InterPro" id="IPR008928">
    <property type="entry name" value="6-hairpin_glycosidase_sf"/>
</dbReference>
<name>A0A2T1HWN4_9HYPH</name>
<dbReference type="GO" id="GO:0005975">
    <property type="term" value="P:carbohydrate metabolic process"/>
    <property type="evidence" value="ECO:0007669"/>
    <property type="project" value="InterPro"/>
</dbReference>
<keyword evidence="3" id="KW-0378">Hydrolase</keyword>
<accession>A0A2T1HWN4</accession>
<evidence type="ECO:0000313" key="3">
    <source>
        <dbReference type="EMBL" id="PSC05988.1"/>
    </source>
</evidence>
<dbReference type="OrthoDB" id="9806081at2"/>
<proteinExistence type="predicted"/>
<dbReference type="Gene3D" id="2.70.98.10">
    <property type="match status" value="1"/>
</dbReference>
<dbReference type="InterPro" id="IPR011013">
    <property type="entry name" value="Gal_mutarotase_sf_dom"/>
</dbReference>
<dbReference type="InterPro" id="IPR014718">
    <property type="entry name" value="GH-type_carb-bd"/>
</dbReference>
<dbReference type="Pfam" id="PF09137">
    <property type="entry name" value="Glucodextran_N"/>
    <property type="match status" value="1"/>
</dbReference>
<dbReference type="EMBL" id="PVZS01000005">
    <property type="protein sequence ID" value="PSC05988.1"/>
    <property type="molecule type" value="Genomic_DNA"/>
</dbReference>
<dbReference type="Gene3D" id="1.50.10.10">
    <property type="match status" value="1"/>
</dbReference>
<organism evidence="3 4">
    <name type="scientific">Alsobacter soli</name>
    <dbReference type="NCBI Taxonomy" id="2109933"/>
    <lineage>
        <taxon>Bacteria</taxon>
        <taxon>Pseudomonadati</taxon>
        <taxon>Pseudomonadota</taxon>
        <taxon>Alphaproteobacteria</taxon>
        <taxon>Hyphomicrobiales</taxon>
        <taxon>Alsobacteraceae</taxon>
        <taxon>Alsobacter</taxon>
    </lineage>
</organism>
<dbReference type="GO" id="GO:0004553">
    <property type="term" value="F:hydrolase activity, hydrolyzing O-glycosyl compounds"/>
    <property type="evidence" value="ECO:0007669"/>
    <property type="project" value="TreeGrafter"/>
</dbReference>
<evidence type="ECO:0000259" key="1">
    <source>
        <dbReference type="Pfam" id="PF00723"/>
    </source>
</evidence>